<dbReference type="AlphaFoldDB" id="A0A9N9QV74"/>
<organism evidence="2 3">
    <name type="scientific">Diatraea saccharalis</name>
    <name type="common">sugarcane borer</name>
    <dbReference type="NCBI Taxonomy" id="40085"/>
    <lineage>
        <taxon>Eukaryota</taxon>
        <taxon>Metazoa</taxon>
        <taxon>Ecdysozoa</taxon>
        <taxon>Arthropoda</taxon>
        <taxon>Hexapoda</taxon>
        <taxon>Insecta</taxon>
        <taxon>Pterygota</taxon>
        <taxon>Neoptera</taxon>
        <taxon>Endopterygota</taxon>
        <taxon>Lepidoptera</taxon>
        <taxon>Glossata</taxon>
        <taxon>Ditrysia</taxon>
        <taxon>Pyraloidea</taxon>
        <taxon>Crambidae</taxon>
        <taxon>Crambinae</taxon>
        <taxon>Diatraea</taxon>
    </lineage>
</organism>
<reference evidence="2" key="2">
    <citation type="submission" date="2022-10" db="EMBL/GenBank/DDBJ databases">
        <authorList>
            <consortium name="ENA_rothamsted_submissions"/>
            <consortium name="culmorum"/>
            <person name="King R."/>
        </authorList>
    </citation>
    <scope>NUCLEOTIDE SEQUENCE</scope>
</reference>
<reference evidence="2" key="1">
    <citation type="submission" date="2021-12" db="EMBL/GenBank/DDBJ databases">
        <authorList>
            <person name="King R."/>
        </authorList>
    </citation>
    <scope>NUCLEOTIDE SEQUENCE</scope>
</reference>
<accession>A0A9N9QV74</accession>
<name>A0A9N9QV74_9NEOP</name>
<dbReference type="PANTHER" id="PTHR23324:SF83">
    <property type="entry name" value="SEC14-LIKE PROTEIN 2"/>
    <property type="match status" value="1"/>
</dbReference>
<dbReference type="EMBL" id="OU893342">
    <property type="protein sequence ID" value="CAG9783985.1"/>
    <property type="molecule type" value="Genomic_DNA"/>
</dbReference>
<dbReference type="Proteomes" id="UP001153714">
    <property type="component" value="Chromosome 11"/>
</dbReference>
<keyword evidence="3" id="KW-1185">Reference proteome</keyword>
<protein>
    <recommendedName>
        <fullName evidence="1">CRAL-TRIO domain-containing protein</fullName>
    </recommendedName>
</protein>
<proteinExistence type="predicted"/>
<dbReference type="SUPFAM" id="SSF52087">
    <property type="entry name" value="CRAL/TRIO domain"/>
    <property type="match status" value="1"/>
</dbReference>
<evidence type="ECO:0000313" key="3">
    <source>
        <dbReference type="Proteomes" id="UP001153714"/>
    </source>
</evidence>
<dbReference type="Gene3D" id="3.40.525.10">
    <property type="entry name" value="CRAL-TRIO lipid binding domain"/>
    <property type="match status" value="1"/>
</dbReference>
<dbReference type="GO" id="GO:0005737">
    <property type="term" value="C:cytoplasm"/>
    <property type="evidence" value="ECO:0007669"/>
    <property type="project" value="TreeGrafter"/>
</dbReference>
<dbReference type="InterPro" id="IPR051064">
    <property type="entry name" value="SEC14/CRAL-TRIO_domain"/>
</dbReference>
<dbReference type="Pfam" id="PF00650">
    <property type="entry name" value="CRAL_TRIO"/>
    <property type="match status" value="1"/>
</dbReference>
<dbReference type="OrthoDB" id="1434354at2759"/>
<gene>
    <name evidence="2" type="ORF">DIATSA_LOCUS2112</name>
</gene>
<feature type="domain" description="CRAL-TRIO" evidence="1">
    <location>
        <begin position="1"/>
        <end position="164"/>
    </location>
</feature>
<dbReference type="InterPro" id="IPR001251">
    <property type="entry name" value="CRAL-TRIO_dom"/>
</dbReference>
<evidence type="ECO:0000259" key="1">
    <source>
        <dbReference type="PROSITE" id="PS50191"/>
    </source>
</evidence>
<dbReference type="SMART" id="SM00516">
    <property type="entry name" value="SEC14"/>
    <property type="match status" value="1"/>
</dbReference>
<dbReference type="PROSITE" id="PS50191">
    <property type="entry name" value="CRAL_TRIO"/>
    <property type="match status" value="1"/>
</dbReference>
<dbReference type="InterPro" id="IPR036865">
    <property type="entry name" value="CRAL-TRIO_dom_sf"/>
</dbReference>
<dbReference type="PANTHER" id="PTHR23324">
    <property type="entry name" value="SEC14 RELATED PROTEIN"/>
    <property type="match status" value="1"/>
</dbReference>
<evidence type="ECO:0000313" key="2">
    <source>
        <dbReference type="EMBL" id="CAG9783985.1"/>
    </source>
</evidence>
<dbReference type="CDD" id="cd00170">
    <property type="entry name" value="SEC14"/>
    <property type="match status" value="1"/>
</dbReference>
<sequence length="221" mass="25329">MAPVSNTVVGIDDDQRFALMKFRRSVKDILKPEYDDHFLLRWLKGKCLFFFNDSFTDFQLTVIFDMEGFSMRQYAWKPAAEMVVTLLKIYEANYPEILKTCLIVNAPKVFALAFSVIKKFMHENTISKIKIYGTDSKKWQAQVLAMVDKDQLPVFYGGTMVDENGDTKCSLIVKPGGKVPKCYYTKNTSSVNKKEYKRVTIKTGDKHTVDLLCADPESVLK</sequence>